<evidence type="ECO:0000259" key="1">
    <source>
        <dbReference type="PROSITE" id="PS51085"/>
    </source>
</evidence>
<dbReference type="CDD" id="cd00207">
    <property type="entry name" value="fer2"/>
    <property type="match status" value="1"/>
</dbReference>
<reference evidence="2 3" key="1">
    <citation type="submission" date="2016-06" db="EMBL/GenBank/DDBJ databases">
        <authorList>
            <person name="Kjaerup R.B."/>
            <person name="Dalgaard T.S."/>
            <person name="Juul-Madsen H.R."/>
        </authorList>
    </citation>
    <scope>NUCLEOTIDE SEQUENCE [LARGE SCALE GENOMIC DNA]</scope>
    <source>
        <strain evidence="2 3">CECT 5080</strain>
    </source>
</reference>
<dbReference type="PROSITE" id="PS51085">
    <property type="entry name" value="2FE2S_FER_2"/>
    <property type="match status" value="1"/>
</dbReference>
<accession>A0A1A8TFW5</accession>
<evidence type="ECO:0000313" key="2">
    <source>
        <dbReference type="EMBL" id="SBS31972.1"/>
    </source>
</evidence>
<evidence type="ECO:0000313" key="3">
    <source>
        <dbReference type="Proteomes" id="UP000092627"/>
    </source>
</evidence>
<sequence length="246" mass="27151">MSETCSVSLDGQIYPVSLGDNLLSALLRQGALVPHSCLAGACGSCKLYQPQGEALLACQQSVQHSLTLLSKPAERFTIALDRYEVTPLSDQWCKVAAHCSLSLPLGAVFRWQLDEQIGRSVSCSTTGDLLTFYFPTRFVEQLAEVRIEQGAQRAQLDISASHLLLYSAHNQVLAQDFQALMRQAGFEQSIVTCVIDMSSKPTALSFQRFDKALVLNDQPAALDELEQWLSDSRCRVAEFTFMTHSN</sequence>
<organism evidence="2 3">
    <name type="scientific">Marinomonas aquimarina</name>
    <dbReference type="NCBI Taxonomy" id="295068"/>
    <lineage>
        <taxon>Bacteria</taxon>
        <taxon>Pseudomonadati</taxon>
        <taxon>Pseudomonadota</taxon>
        <taxon>Gammaproteobacteria</taxon>
        <taxon>Oceanospirillales</taxon>
        <taxon>Oceanospirillaceae</taxon>
        <taxon>Marinomonas</taxon>
    </lineage>
</organism>
<protein>
    <recommendedName>
        <fullName evidence="1">2Fe-2S ferredoxin-type domain-containing protein</fullName>
    </recommendedName>
</protein>
<dbReference type="OrthoDB" id="9806195at2"/>
<dbReference type="InterPro" id="IPR012675">
    <property type="entry name" value="Beta-grasp_dom_sf"/>
</dbReference>
<dbReference type="EMBL" id="FLOC01000011">
    <property type="protein sequence ID" value="SBS31972.1"/>
    <property type="molecule type" value="Genomic_DNA"/>
</dbReference>
<feature type="domain" description="2Fe-2S ferredoxin-type" evidence="1">
    <location>
        <begin position="3"/>
        <end position="74"/>
    </location>
</feature>
<dbReference type="STRING" id="295068.MAQ5080_02124"/>
<name>A0A1A8TFW5_9GAMM</name>
<dbReference type="AlphaFoldDB" id="A0A1A8TFW5"/>
<dbReference type="InterPro" id="IPR001041">
    <property type="entry name" value="2Fe-2S_ferredoxin-type"/>
</dbReference>
<dbReference type="InterPro" id="IPR036010">
    <property type="entry name" value="2Fe-2S_ferredoxin-like_sf"/>
</dbReference>
<keyword evidence="3" id="KW-1185">Reference proteome</keyword>
<dbReference type="Proteomes" id="UP000092627">
    <property type="component" value="Unassembled WGS sequence"/>
</dbReference>
<dbReference type="InterPro" id="IPR006058">
    <property type="entry name" value="2Fe2S_fd_BS"/>
</dbReference>
<dbReference type="Pfam" id="PF00111">
    <property type="entry name" value="Fer2"/>
    <property type="match status" value="1"/>
</dbReference>
<dbReference type="Gene3D" id="3.10.20.30">
    <property type="match status" value="1"/>
</dbReference>
<proteinExistence type="predicted"/>
<gene>
    <name evidence="2" type="ORF">MAQ5080_02124</name>
</gene>
<dbReference type="GO" id="GO:0051537">
    <property type="term" value="F:2 iron, 2 sulfur cluster binding"/>
    <property type="evidence" value="ECO:0007669"/>
    <property type="project" value="InterPro"/>
</dbReference>
<dbReference type="PROSITE" id="PS00197">
    <property type="entry name" value="2FE2S_FER_1"/>
    <property type="match status" value="1"/>
</dbReference>
<dbReference type="SUPFAM" id="SSF54292">
    <property type="entry name" value="2Fe-2S ferredoxin-like"/>
    <property type="match status" value="1"/>
</dbReference>
<dbReference type="RefSeq" id="WP_067209703.1">
    <property type="nucleotide sequence ID" value="NZ_FLOC01000011.1"/>
</dbReference>